<organism evidence="1 2">
    <name type="scientific">Loigolactobacillus bifermentans DSM 20003</name>
    <dbReference type="NCBI Taxonomy" id="1423726"/>
    <lineage>
        <taxon>Bacteria</taxon>
        <taxon>Bacillati</taxon>
        <taxon>Bacillota</taxon>
        <taxon>Bacilli</taxon>
        <taxon>Lactobacillales</taxon>
        <taxon>Lactobacillaceae</taxon>
        <taxon>Loigolactobacillus</taxon>
    </lineage>
</organism>
<accession>A0A0R1H672</accession>
<name>A0A0R1H672_9LACO</name>
<comment type="caution">
    <text evidence="1">The sequence shown here is derived from an EMBL/GenBank/DDBJ whole genome shotgun (WGS) entry which is preliminary data.</text>
</comment>
<dbReference type="CDD" id="cd09911">
    <property type="entry name" value="Lin0431_like"/>
    <property type="match status" value="1"/>
</dbReference>
<dbReference type="InterPro" id="IPR038690">
    <property type="entry name" value="NusG_2_sf"/>
</dbReference>
<dbReference type="STRING" id="1423726.FC07_GL001573"/>
<evidence type="ECO:0000313" key="1">
    <source>
        <dbReference type="EMBL" id="KRK40083.1"/>
    </source>
</evidence>
<evidence type="ECO:0000313" key="2">
    <source>
        <dbReference type="Proteomes" id="UP000051461"/>
    </source>
</evidence>
<keyword evidence="2" id="KW-1185">Reference proteome</keyword>
<dbReference type="Proteomes" id="UP000051461">
    <property type="component" value="Unassembled WGS sequence"/>
</dbReference>
<gene>
    <name evidence="1" type="ORF">FC07_GL001573</name>
</gene>
<proteinExistence type="predicted"/>
<protein>
    <submittedName>
        <fullName evidence="1">Uncharacterized protein</fullName>
    </submittedName>
</protein>
<dbReference type="Pfam" id="PF07009">
    <property type="entry name" value="NusG_II"/>
    <property type="match status" value="1"/>
</dbReference>
<dbReference type="EMBL" id="AZDA01000024">
    <property type="protein sequence ID" value="KRK40083.1"/>
    <property type="molecule type" value="Genomic_DNA"/>
</dbReference>
<reference evidence="1 2" key="1">
    <citation type="journal article" date="2015" name="Genome Announc.">
        <title>Expanding the biotechnology potential of lactobacilli through comparative genomics of 213 strains and associated genera.</title>
        <authorList>
            <person name="Sun Z."/>
            <person name="Harris H.M."/>
            <person name="McCann A."/>
            <person name="Guo C."/>
            <person name="Argimon S."/>
            <person name="Zhang W."/>
            <person name="Yang X."/>
            <person name="Jeffery I.B."/>
            <person name="Cooney J.C."/>
            <person name="Kagawa T.F."/>
            <person name="Liu W."/>
            <person name="Song Y."/>
            <person name="Salvetti E."/>
            <person name="Wrobel A."/>
            <person name="Rasinkangas P."/>
            <person name="Parkhill J."/>
            <person name="Rea M.C."/>
            <person name="O'Sullivan O."/>
            <person name="Ritari J."/>
            <person name="Douillard F.P."/>
            <person name="Paul Ross R."/>
            <person name="Yang R."/>
            <person name="Briner A.E."/>
            <person name="Felis G.E."/>
            <person name="de Vos W.M."/>
            <person name="Barrangou R."/>
            <person name="Klaenhammer T.R."/>
            <person name="Caufield P.W."/>
            <person name="Cui Y."/>
            <person name="Zhang H."/>
            <person name="O'Toole P.W."/>
        </authorList>
    </citation>
    <scope>NUCLEOTIDE SEQUENCE [LARGE SCALE GENOMIC DNA]</scope>
    <source>
        <strain evidence="1 2">DSM 20003</strain>
    </source>
</reference>
<dbReference type="OrthoDB" id="47603at2"/>
<dbReference type="AlphaFoldDB" id="A0A0R1H672"/>
<dbReference type="PATRIC" id="fig|1423726.3.peg.1630"/>
<dbReference type="Gene3D" id="2.60.320.10">
    <property type="entry name" value="N-utilization substance G protein NusG, insert domain"/>
    <property type="match status" value="1"/>
</dbReference>
<sequence>MAGKSRLRQMLKPWDYFILGLLVILSFTPLVIFSWTRSQAAATANTQPIRTAVVSHNGKVVYRFKLTGHQGIKRFRYHAPDGDWNEIEFKDQRVAIVAANCGDQVCVRRGWIKTPGQTIVCLPHKLLIEIKTSHGPTHHQGGGLVTE</sequence>
<dbReference type="RefSeq" id="WP_057903912.1">
    <property type="nucleotide sequence ID" value="NZ_AZDA01000024.1"/>
</dbReference>